<sequence>MIKVRLITYNFIFLLANSNKPPIRKLKKTVRWVLGIILSLYIGTILLLNIPYVQRQISVLVANELSDVLGTQLTIGRINMGLLNRIIVDDLLLDDQSGKEMLKVSRLSAKFDILPLFKGKISISNVQLFGFNINLEKKTPEDIPNFQFVLDAFASKDTIKKESNLDLRINSLLIRRGRMSYNVLSTQETPGKFNAQHIQLRNIIANISLKALQSDSINAAIKRLSIEEKNSGFELRKLSLKIVANNQKMNIENFSIDLPNTSLEMDTIRMEYDSLGAFSNFVNDVRFSYRILPSDVTLCDLAAFVPAFSPFKEKLQIAVETNGTINQLNCPHLSITGGQHFHLRGDVSLQDLSHPQDAFVFGNLSSLYADSEGIAFFVRNLSKNYEGVPPVLQRLGTISFSGEVSGYFTDLVTYGLVRTDMGSIKTDLKLSSDKEKGYFAYSGAVKTENFELGNMLANENLGKVTFNLKVDGNHYEKQYPSIVMKGLVASIDYSDYTYENITLDGEYKQGGFNGKVALDDENGSVLLNGSINTASRIPTFNFQADIRKVRPHGLHLTPKYEDTEVSVQLTADFTGGSIDEMNGEINIDSLQFTAPDKEYFLDNLKITATRKDESHKQLRITSNFLNASIEGDYSYRTLPASVLNIMRRYIPALILPDKQQVESENNFHFDINIFNTDLFSTILNIPVKIYTQSTLKGYFNDKAQRLRVEGYFPRLRYGDKFIESGMILCENPGDKFHARVRFSNRKPEGAINVALEAQAKDDIIQTSLNWGNSSTVTYSGKLAAATHFIRTQAEERDNKRARSAKATSALKTVVDVQKTDIILNDTLWEIHPSQVVIDSGKIHINDFYFSHKDRHLRINGILSEQPEDTVRLDLKDINIGYVFDIANLGVNFQGEATGPAYASGVLKKPVMHTDLFIRSLGLNDGLLGDANIHGEWHHEVEGIYLDAHIREKDIAKSHVYGYIYPIKPKSALDLQIEADNTNLKFIEYFMSSITPEFNGRASGNVHFYGKFKGLTMEGRVFGDASMKVDVLNTTFFIKDSIRIEPDGLTFRDNRIFDPHGNQGRVNGYLHYQHFKNLEYRFQFEVNDMLVMNTKESLDFPFYGTVYGTGSALIAGNARDGVNIDVAMTTDRNTNFVYIKDNVSSAASNQFIKFVDKTPRRAVLDSISLTSDYELAQEEIRQEEESQTDIRLNLLVEATPDATMRIVMDPIAGDYISGRGSGNIRTEFYNKADDVKMFGNYRISQGVYKFSLQEVIRKDFTIKDGSTISFNGSPLDATMDIQASYTVNSASLNDLVPNASNYGVQTNIKVNCIMNLTGQLTSPDIKLSLEVPNERDEVQALIRNYIPTDEQMNMQILYLLGIGKFYTPENVDATQNSNMMSSVLSSTLSGQLNNALSSIINSNNWNIGTNLSTGEKGWTDMEFEGMLSGQLLNNRLLINGNFGYRDNPMANTNFVGDFEAEWLVNRSGDIRLKAYNETNDRYYTRTNLTTQGIGIIFKKDFNRWKELMFWNKWKLKRLQREQEKRNPETEQPDTPEEIKRDSLNIQMTPQPSEEAQAKQKRDEGG</sequence>
<dbReference type="RefSeq" id="WP_244895745.1">
    <property type="nucleotide sequence ID" value="NZ_FQZN01000014.1"/>
</dbReference>
<evidence type="ECO:0000256" key="4">
    <source>
        <dbReference type="ARBA" id="ARBA00023136"/>
    </source>
</evidence>
<evidence type="ECO:0000313" key="9">
    <source>
        <dbReference type="Proteomes" id="UP000184192"/>
    </source>
</evidence>
<evidence type="ECO:0000259" key="7">
    <source>
        <dbReference type="Pfam" id="PF04357"/>
    </source>
</evidence>
<dbReference type="Proteomes" id="UP000184192">
    <property type="component" value="Unassembled WGS sequence"/>
</dbReference>
<feature type="region of interest" description="Disordered" evidence="5">
    <location>
        <begin position="1519"/>
        <end position="1564"/>
    </location>
</feature>
<feature type="domain" description="Translocation and assembly module TamB C-terminal" evidence="7">
    <location>
        <begin position="1058"/>
        <end position="1500"/>
    </location>
</feature>
<keyword evidence="9" id="KW-1185">Reference proteome</keyword>
<dbReference type="GO" id="GO:0090313">
    <property type="term" value="P:regulation of protein targeting to membrane"/>
    <property type="evidence" value="ECO:0007669"/>
    <property type="project" value="TreeGrafter"/>
</dbReference>
<dbReference type="GeneID" id="92712531"/>
<comment type="subcellular location">
    <subcellularLocation>
        <location evidence="1">Membrane</location>
        <topology evidence="1">Single-pass membrane protein</topology>
    </subcellularLocation>
</comment>
<evidence type="ECO:0000256" key="3">
    <source>
        <dbReference type="ARBA" id="ARBA00022989"/>
    </source>
</evidence>
<protein>
    <recommendedName>
        <fullName evidence="7">Translocation and assembly module TamB C-terminal domain-containing protein</fullName>
    </recommendedName>
</protein>
<keyword evidence="4 6" id="KW-0472">Membrane</keyword>
<evidence type="ECO:0000256" key="2">
    <source>
        <dbReference type="ARBA" id="ARBA00022692"/>
    </source>
</evidence>
<evidence type="ECO:0000256" key="6">
    <source>
        <dbReference type="SAM" id="Phobius"/>
    </source>
</evidence>
<feature type="transmembrane region" description="Helical" evidence="6">
    <location>
        <begin position="32"/>
        <end position="53"/>
    </location>
</feature>
<dbReference type="InterPro" id="IPR052894">
    <property type="entry name" value="AsmA-related"/>
</dbReference>
<evidence type="ECO:0000256" key="5">
    <source>
        <dbReference type="SAM" id="MobiDB-lite"/>
    </source>
</evidence>
<accession>A0A1M6G6M1</accession>
<keyword evidence="3 6" id="KW-1133">Transmembrane helix</keyword>
<organism evidence="8 9">
    <name type="scientific">Bacteroides stercorirosoris</name>
    <dbReference type="NCBI Taxonomy" id="871324"/>
    <lineage>
        <taxon>Bacteria</taxon>
        <taxon>Pseudomonadati</taxon>
        <taxon>Bacteroidota</taxon>
        <taxon>Bacteroidia</taxon>
        <taxon>Bacteroidales</taxon>
        <taxon>Bacteroidaceae</taxon>
        <taxon>Bacteroides</taxon>
    </lineage>
</organism>
<name>A0A1M6G6M1_9BACE</name>
<dbReference type="PANTHER" id="PTHR30441:SF4">
    <property type="entry name" value="PROTEIN ASMA"/>
    <property type="match status" value="1"/>
</dbReference>
<evidence type="ECO:0000313" key="8">
    <source>
        <dbReference type="EMBL" id="SHJ05553.1"/>
    </source>
</evidence>
<dbReference type="InterPro" id="IPR007452">
    <property type="entry name" value="TamB_C"/>
</dbReference>
<feature type="compositionally biased region" description="Polar residues" evidence="5">
    <location>
        <begin position="1542"/>
        <end position="1552"/>
    </location>
</feature>
<evidence type="ECO:0000256" key="1">
    <source>
        <dbReference type="ARBA" id="ARBA00004167"/>
    </source>
</evidence>
<dbReference type="GO" id="GO:0009306">
    <property type="term" value="P:protein secretion"/>
    <property type="evidence" value="ECO:0007669"/>
    <property type="project" value="InterPro"/>
</dbReference>
<keyword evidence="2 6" id="KW-0812">Transmembrane</keyword>
<dbReference type="EMBL" id="FQZN01000014">
    <property type="protein sequence ID" value="SHJ05553.1"/>
    <property type="molecule type" value="Genomic_DNA"/>
</dbReference>
<proteinExistence type="predicted"/>
<feature type="compositionally biased region" description="Basic and acidic residues" evidence="5">
    <location>
        <begin position="1554"/>
        <end position="1564"/>
    </location>
</feature>
<dbReference type="Pfam" id="PF04357">
    <property type="entry name" value="TamB"/>
    <property type="match status" value="1"/>
</dbReference>
<gene>
    <name evidence="8" type="ORF">SAMN05444350_11427</name>
</gene>
<dbReference type="eggNOG" id="COG2911">
    <property type="taxonomic scope" value="Bacteria"/>
</dbReference>
<reference evidence="9" key="1">
    <citation type="submission" date="2016-11" db="EMBL/GenBank/DDBJ databases">
        <authorList>
            <person name="Varghese N."/>
            <person name="Submissions S."/>
        </authorList>
    </citation>
    <scope>NUCLEOTIDE SEQUENCE [LARGE SCALE GENOMIC DNA]</scope>
    <source>
        <strain evidence="9">DSM 26884</strain>
    </source>
</reference>
<dbReference type="PANTHER" id="PTHR30441">
    <property type="entry name" value="DUF748 DOMAIN-CONTAINING PROTEIN"/>
    <property type="match status" value="1"/>
</dbReference>
<dbReference type="GO" id="GO:0005886">
    <property type="term" value="C:plasma membrane"/>
    <property type="evidence" value="ECO:0007669"/>
    <property type="project" value="InterPro"/>
</dbReference>